<name>A0A1T1H6D3_9GAMM</name>
<evidence type="ECO:0000256" key="4">
    <source>
        <dbReference type="PROSITE-ProRule" id="PRU00335"/>
    </source>
</evidence>
<proteinExistence type="predicted"/>
<dbReference type="Gene3D" id="1.10.10.60">
    <property type="entry name" value="Homeodomain-like"/>
    <property type="match status" value="1"/>
</dbReference>
<keyword evidence="3" id="KW-0804">Transcription</keyword>
<dbReference type="RefSeq" id="WP_078189210.1">
    <property type="nucleotide sequence ID" value="NZ_JAMCOZ010000010.1"/>
</dbReference>
<evidence type="ECO:0000256" key="3">
    <source>
        <dbReference type="ARBA" id="ARBA00023163"/>
    </source>
</evidence>
<keyword evidence="1" id="KW-0805">Transcription regulation</keyword>
<dbReference type="Proteomes" id="UP000191160">
    <property type="component" value="Unassembled WGS sequence"/>
</dbReference>
<evidence type="ECO:0000256" key="1">
    <source>
        <dbReference type="ARBA" id="ARBA00023015"/>
    </source>
</evidence>
<protein>
    <submittedName>
        <fullName evidence="7">TetR family transcriptional regulator</fullName>
    </submittedName>
</protein>
<dbReference type="SUPFAM" id="SSF48498">
    <property type="entry name" value="Tetracyclin repressor-like, C-terminal domain"/>
    <property type="match status" value="1"/>
</dbReference>
<organism evidence="7 8">
    <name type="scientific">Acinetobacter amyesii</name>
    <dbReference type="NCBI Taxonomy" id="2942470"/>
    <lineage>
        <taxon>Bacteria</taxon>
        <taxon>Pseudomonadati</taxon>
        <taxon>Pseudomonadota</taxon>
        <taxon>Gammaproteobacteria</taxon>
        <taxon>Moraxellales</taxon>
        <taxon>Moraxellaceae</taxon>
        <taxon>Acinetobacter</taxon>
    </lineage>
</organism>
<dbReference type="Gene3D" id="1.10.357.10">
    <property type="entry name" value="Tetracycline Repressor, domain 2"/>
    <property type="match status" value="1"/>
</dbReference>
<dbReference type="Pfam" id="PF00440">
    <property type="entry name" value="TetR_N"/>
    <property type="match status" value="1"/>
</dbReference>
<feature type="domain" description="HTH tetR-type" evidence="6">
    <location>
        <begin position="25"/>
        <end position="85"/>
    </location>
</feature>
<dbReference type="PANTHER" id="PTHR47506:SF1">
    <property type="entry name" value="HTH-TYPE TRANSCRIPTIONAL REGULATOR YJDC"/>
    <property type="match status" value="1"/>
</dbReference>
<evidence type="ECO:0000256" key="2">
    <source>
        <dbReference type="ARBA" id="ARBA00023125"/>
    </source>
</evidence>
<reference evidence="7 8" key="1">
    <citation type="submission" date="2017-02" db="EMBL/GenBank/DDBJ databases">
        <title>Acinetobacter sp. ANC 4945, whole genome shotgun sequencing project.</title>
        <authorList>
            <person name="Radolfova-Krizova L."/>
            <person name="Al Atrouni A."/>
            <person name="Nemec A."/>
        </authorList>
    </citation>
    <scope>NUCLEOTIDE SEQUENCE [LARGE SCALE GENOMIC DNA]</scope>
    <source>
        <strain evidence="7 8">ANC 4945</strain>
    </source>
</reference>
<dbReference type="AlphaFoldDB" id="A0A1T1H6D3"/>
<evidence type="ECO:0000259" key="6">
    <source>
        <dbReference type="PROSITE" id="PS50977"/>
    </source>
</evidence>
<evidence type="ECO:0000256" key="5">
    <source>
        <dbReference type="SAM" id="MobiDB-lite"/>
    </source>
</evidence>
<feature type="DNA-binding region" description="H-T-H motif" evidence="4">
    <location>
        <begin position="48"/>
        <end position="67"/>
    </location>
</feature>
<evidence type="ECO:0000313" key="7">
    <source>
        <dbReference type="EMBL" id="OOV85408.1"/>
    </source>
</evidence>
<sequence length="228" mass="25790">MNDSKQENQHANSADSVKKRGRPKCFNEQQALEKAMMLFWQFGYEGTSISDLTQALNITAPSLYGTFGDKAALFEKCIEYYSEHEVQPAEKILQAGQTAKIAMELYLYDSIQHLVQTNKPKGCMVVVATMNCSQQNQTIQEQLKQRRAYTKTKIMDRLAIGVQNSEIESLAHAEQLTDFYMTLLQGMTIQARDGMALTQLQRMVSNAMKSWGLLAQGQISIDYELNPQ</sequence>
<dbReference type="GO" id="GO:0003677">
    <property type="term" value="F:DNA binding"/>
    <property type="evidence" value="ECO:0007669"/>
    <property type="project" value="UniProtKB-UniRule"/>
</dbReference>
<dbReference type="SUPFAM" id="SSF46689">
    <property type="entry name" value="Homeodomain-like"/>
    <property type="match status" value="1"/>
</dbReference>
<dbReference type="InterPro" id="IPR009057">
    <property type="entry name" value="Homeodomain-like_sf"/>
</dbReference>
<dbReference type="PROSITE" id="PS50977">
    <property type="entry name" value="HTH_TETR_2"/>
    <property type="match status" value="1"/>
</dbReference>
<dbReference type="InterPro" id="IPR036271">
    <property type="entry name" value="Tet_transcr_reg_TetR-rel_C_sf"/>
</dbReference>
<accession>A0A1T1H6D3</accession>
<dbReference type="PANTHER" id="PTHR47506">
    <property type="entry name" value="TRANSCRIPTIONAL REGULATORY PROTEIN"/>
    <property type="match status" value="1"/>
</dbReference>
<comment type="caution">
    <text evidence="7">The sequence shown here is derived from an EMBL/GenBank/DDBJ whole genome shotgun (WGS) entry which is preliminary data.</text>
</comment>
<dbReference type="EMBL" id="MVKX01000001">
    <property type="protein sequence ID" value="OOV85408.1"/>
    <property type="molecule type" value="Genomic_DNA"/>
</dbReference>
<gene>
    <name evidence="7" type="ORF">B1202_01795</name>
</gene>
<dbReference type="InterPro" id="IPR001647">
    <property type="entry name" value="HTH_TetR"/>
</dbReference>
<evidence type="ECO:0000313" key="8">
    <source>
        <dbReference type="Proteomes" id="UP000191160"/>
    </source>
</evidence>
<keyword evidence="2 4" id="KW-0238">DNA-binding</keyword>
<keyword evidence="8" id="KW-1185">Reference proteome</keyword>
<feature type="region of interest" description="Disordered" evidence="5">
    <location>
        <begin position="1"/>
        <end position="21"/>
    </location>
</feature>